<evidence type="ECO:0000256" key="2">
    <source>
        <dbReference type="ARBA" id="ARBA00010447"/>
    </source>
</evidence>
<dbReference type="GO" id="GO:0030170">
    <property type="term" value="F:pyridoxal phosphate binding"/>
    <property type="evidence" value="ECO:0007669"/>
    <property type="project" value="InterPro"/>
</dbReference>
<evidence type="ECO:0000256" key="1">
    <source>
        <dbReference type="ARBA" id="ARBA00001933"/>
    </source>
</evidence>
<keyword evidence="5" id="KW-0663">Pyridoxal phosphate</keyword>
<dbReference type="GO" id="GO:0031071">
    <property type="term" value="F:cysteine desulfurase activity"/>
    <property type="evidence" value="ECO:0007669"/>
    <property type="project" value="UniProtKB-EC"/>
</dbReference>
<comment type="caution">
    <text evidence="8">The sequence shown here is derived from an EMBL/GenBank/DDBJ whole genome shotgun (WGS) entry which is preliminary data.</text>
</comment>
<dbReference type="AlphaFoldDB" id="A0A7W3NLD7"/>
<evidence type="ECO:0000259" key="7">
    <source>
        <dbReference type="Pfam" id="PF00266"/>
    </source>
</evidence>
<dbReference type="GeneID" id="93980313"/>
<comment type="similarity">
    <text evidence="2">Belongs to the class-V pyridoxal-phosphate-dependent aminotransferase family. Csd subfamily.</text>
</comment>
<dbReference type="Pfam" id="PF00266">
    <property type="entry name" value="Aminotran_5"/>
    <property type="match status" value="1"/>
</dbReference>
<evidence type="ECO:0000313" key="9">
    <source>
        <dbReference type="Proteomes" id="UP000577386"/>
    </source>
</evidence>
<comment type="catalytic activity">
    <reaction evidence="6">
        <text>(sulfur carrier)-H + L-cysteine = (sulfur carrier)-SH + L-alanine</text>
        <dbReference type="Rhea" id="RHEA:43892"/>
        <dbReference type="Rhea" id="RHEA-COMP:14737"/>
        <dbReference type="Rhea" id="RHEA-COMP:14739"/>
        <dbReference type="ChEBI" id="CHEBI:29917"/>
        <dbReference type="ChEBI" id="CHEBI:35235"/>
        <dbReference type="ChEBI" id="CHEBI:57972"/>
        <dbReference type="ChEBI" id="CHEBI:64428"/>
        <dbReference type="EC" id="2.8.1.7"/>
    </reaction>
</comment>
<keyword evidence="8" id="KW-0456">Lyase</keyword>
<dbReference type="PANTHER" id="PTHR43586:SF8">
    <property type="entry name" value="CYSTEINE DESULFURASE 1, CHLOROPLASTIC"/>
    <property type="match status" value="1"/>
</dbReference>
<dbReference type="GO" id="GO:0016829">
    <property type="term" value="F:lyase activity"/>
    <property type="evidence" value="ECO:0007669"/>
    <property type="project" value="UniProtKB-KW"/>
</dbReference>
<organism evidence="8 9">
    <name type="scientific">Streptomyces murinus</name>
    <dbReference type="NCBI Taxonomy" id="33900"/>
    <lineage>
        <taxon>Bacteria</taxon>
        <taxon>Bacillati</taxon>
        <taxon>Actinomycetota</taxon>
        <taxon>Actinomycetes</taxon>
        <taxon>Kitasatosporales</taxon>
        <taxon>Streptomycetaceae</taxon>
        <taxon>Streptomyces</taxon>
    </lineage>
</organism>
<dbReference type="InterPro" id="IPR015422">
    <property type="entry name" value="PyrdxlP-dep_Trfase_small"/>
</dbReference>
<keyword evidence="4 8" id="KW-0808">Transferase</keyword>
<evidence type="ECO:0000313" key="8">
    <source>
        <dbReference type="EMBL" id="MBA9052598.1"/>
    </source>
</evidence>
<dbReference type="EC" id="2.8.1.7" evidence="3"/>
<keyword evidence="9" id="KW-1185">Reference proteome</keyword>
<dbReference type="Gene3D" id="3.90.1150.10">
    <property type="entry name" value="Aspartate Aminotransferase, domain 1"/>
    <property type="match status" value="1"/>
</dbReference>
<dbReference type="SUPFAM" id="SSF53383">
    <property type="entry name" value="PLP-dependent transferases"/>
    <property type="match status" value="1"/>
</dbReference>
<dbReference type="RefSeq" id="WP_182775235.1">
    <property type="nucleotide sequence ID" value="NZ_BAAAHW010000007.1"/>
</dbReference>
<dbReference type="InterPro" id="IPR010970">
    <property type="entry name" value="Cys_dSase_SufS"/>
</dbReference>
<dbReference type="PANTHER" id="PTHR43586">
    <property type="entry name" value="CYSTEINE DESULFURASE"/>
    <property type="match status" value="1"/>
</dbReference>
<dbReference type="GO" id="GO:0006534">
    <property type="term" value="P:cysteine metabolic process"/>
    <property type="evidence" value="ECO:0007669"/>
    <property type="project" value="InterPro"/>
</dbReference>
<dbReference type="Gene3D" id="3.40.640.10">
    <property type="entry name" value="Type I PLP-dependent aspartate aminotransferase-like (Major domain)"/>
    <property type="match status" value="1"/>
</dbReference>
<name>A0A7W3NLD7_STRMR</name>
<sequence length="410" mass="43863">MAFDANALREDFPILGRTLESGAPLVYLDSGATTQKPLAVLDAERDYYLTRNAAVHRGAHQLAGEATEAYEGARHAVARFIGAADDEVVFTKNTTEGINLVAYALGNAGRIGPGDRIVVTEMEHHANLVPWQQLAERTGATLDWFGLTDEGRLDLTRIDELLDERTKVLALTHQSNVLGTLNPVRELADRAHAFGTLVVVDGAQSVPHRPVDVRELGADFLAFSGHKMLGPNGIGVLWGRAELLGALPPFLTGGSMIEIVEMDRTTFLPPPQRFEAGVPMAAQAVGLAAAIGYLERLGMSEVAAYEETLTARALERLAEVPGVRVVGPAGLADRGSAVSFTVDGIHPHDVGQILDELGVAVRVGHHCARPIVRRYGVPATTRASFYVYNTPAEVDALVAGVRAAQKYFGG</sequence>
<dbReference type="Proteomes" id="UP000577386">
    <property type="component" value="Unassembled WGS sequence"/>
</dbReference>
<proteinExistence type="inferred from homology"/>
<comment type="cofactor">
    <cofactor evidence="1">
        <name>pyridoxal 5'-phosphate</name>
        <dbReference type="ChEBI" id="CHEBI:597326"/>
    </cofactor>
</comment>
<protein>
    <recommendedName>
        <fullName evidence="3">cysteine desulfurase</fullName>
        <ecNumber evidence="3">2.8.1.7</ecNumber>
    </recommendedName>
</protein>
<dbReference type="EMBL" id="JACJIJ010000002">
    <property type="protein sequence ID" value="MBA9052598.1"/>
    <property type="molecule type" value="Genomic_DNA"/>
</dbReference>
<evidence type="ECO:0000256" key="4">
    <source>
        <dbReference type="ARBA" id="ARBA00022679"/>
    </source>
</evidence>
<evidence type="ECO:0000256" key="3">
    <source>
        <dbReference type="ARBA" id="ARBA00012239"/>
    </source>
</evidence>
<dbReference type="InterPro" id="IPR000192">
    <property type="entry name" value="Aminotrans_V_dom"/>
</dbReference>
<dbReference type="NCBIfam" id="TIGR01979">
    <property type="entry name" value="sufS"/>
    <property type="match status" value="1"/>
</dbReference>
<gene>
    <name evidence="8" type="ORF">HDA42_001776</name>
</gene>
<evidence type="ECO:0000256" key="6">
    <source>
        <dbReference type="ARBA" id="ARBA00050776"/>
    </source>
</evidence>
<dbReference type="InterPro" id="IPR015421">
    <property type="entry name" value="PyrdxlP-dep_Trfase_major"/>
</dbReference>
<dbReference type="CDD" id="cd06453">
    <property type="entry name" value="SufS_like"/>
    <property type="match status" value="1"/>
</dbReference>
<reference evidence="8 9" key="1">
    <citation type="submission" date="2020-08" db="EMBL/GenBank/DDBJ databases">
        <title>Sequencing the genomes of 1000 actinobacteria strains.</title>
        <authorList>
            <person name="Klenk H.-P."/>
        </authorList>
    </citation>
    <scope>NUCLEOTIDE SEQUENCE [LARGE SCALE GENOMIC DNA]</scope>
    <source>
        <strain evidence="8 9">DSM 41827</strain>
    </source>
</reference>
<evidence type="ECO:0000256" key="5">
    <source>
        <dbReference type="ARBA" id="ARBA00022898"/>
    </source>
</evidence>
<accession>A0A7W3NLD7</accession>
<feature type="domain" description="Aminotransferase class V" evidence="7">
    <location>
        <begin position="26"/>
        <end position="397"/>
    </location>
</feature>
<dbReference type="InterPro" id="IPR015424">
    <property type="entry name" value="PyrdxlP-dep_Trfase"/>
</dbReference>